<dbReference type="Proteomes" id="UP000239322">
    <property type="component" value="Unassembled WGS sequence"/>
</dbReference>
<keyword evidence="3" id="KW-1185">Reference proteome</keyword>
<dbReference type="RefSeq" id="WP_105867400.1">
    <property type="nucleotide sequence ID" value="NZ_PVLV01000052.1"/>
</dbReference>
<evidence type="ECO:0000259" key="1">
    <source>
        <dbReference type="PROSITE" id="PS51462"/>
    </source>
</evidence>
<accession>A0A2S9Q1J0</accession>
<dbReference type="PROSITE" id="PS51462">
    <property type="entry name" value="NUDIX"/>
    <property type="match status" value="1"/>
</dbReference>
<dbReference type="GO" id="GO:0006203">
    <property type="term" value="P:dGTP catabolic process"/>
    <property type="evidence" value="ECO:0007669"/>
    <property type="project" value="TreeGrafter"/>
</dbReference>
<dbReference type="InterPro" id="IPR015797">
    <property type="entry name" value="NUDIX_hydrolase-like_dom_sf"/>
</dbReference>
<organism evidence="2 3">
    <name type="scientific">Streptomyces solincola</name>
    <dbReference type="NCBI Taxonomy" id="2100817"/>
    <lineage>
        <taxon>Bacteria</taxon>
        <taxon>Bacillati</taxon>
        <taxon>Actinomycetota</taxon>
        <taxon>Actinomycetes</taxon>
        <taxon>Kitasatosporales</taxon>
        <taxon>Streptomycetaceae</taxon>
        <taxon>Streptomyces</taxon>
    </lineage>
</organism>
<dbReference type="CDD" id="cd04683">
    <property type="entry name" value="NUDIX_Hydrolase"/>
    <property type="match status" value="1"/>
</dbReference>
<dbReference type="OrthoDB" id="21568at2"/>
<sequence length="152" mass="16504">MSTYRPGPSAAVPHIVGVHLYLERGGRILLGLRHPDSAYAGDFHHLPAGHCEQESAAACLAREAWEEAGLVVDPAGAELVQVVHMVHTPGGQPRIQLFFRAGAEGEPEVREPDRCVSWGWWPADALPEPTVPYARAAIEGIRAGRLFTEVGW</sequence>
<protein>
    <submittedName>
        <fullName evidence="2">NUDIX hydrolase</fullName>
    </submittedName>
</protein>
<comment type="caution">
    <text evidence="2">The sequence shown here is derived from an EMBL/GenBank/DDBJ whole genome shotgun (WGS) entry which is preliminary data.</text>
</comment>
<dbReference type="PANTHER" id="PTHR16099:SF5">
    <property type="entry name" value="NUCLEOTIDE TRIPHOSPHATE DIPHOSPHATASE NUDT15"/>
    <property type="match status" value="1"/>
</dbReference>
<dbReference type="Pfam" id="PF00293">
    <property type="entry name" value="NUDIX"/>
    <property type="match status" value="1"/>
</dbReference>
<evidence type="ECO:0000313" key="3">
    <source>
        <dbReference type="Proteomes" id="UP000239322"/>
    </source>
</evidence>
<dbReference type="InterPro" id="IPR000086">
    <property type="entry name" value="NUDIX_hydrolase_dom"/>
</dbReference>
<evidence type="ECO:0000313" key="2">
    <source>
        <dbReference type="EMBL" id="PRH80518.1"/>
    </source>
</evidence>
<dbReference type="EMBL" id="PVLV01000052">
    <property type="protein sequence ID" value="PRH80518.1"/>
    <property type="molecule type" value="Genomic_DNA"/>
</dbReference>
<dbReference type="SUPFAM" id="SSF55811">
    <property type="entry name" value="Nudix"/>
    <property type="match status" value="1"/>
</dbReference>
<name>A0A2S9Q1J0_9ACTN</name>
<proteinExistence type="predicted"/>
<reference evidence="2 3" key="1">
    <citation type="submission" date="2018-03" db="EMBL/GenBank/DDBJ databases">
        <title>Novel Streptomyces sp. from soil.</title>
        <authorList>
            <person name="Tan G.Y.A."/>
            <person name="Lee Z.Y."/>
        </authorList>
    </citation>
    <scope>NUCLEOTIDE SEQUENCE [LARGE SCALE GENOMIC DNA]</scope>
    <source>
        <strain evidence="2 3">ST5x</strain>
    </source>
</reference>
<dbReference type="AlphaFoldDB" id="A0A2S9Q1J0"/>
<gene>
    <name evidence="2" type="ORF">C6N75_03790</name>
</gene>
<dbReference type="Gene3D" id="3.90.79.10">
    <property type="entry name" value="Nucleoside Triphosphate Pyrophosphohydrolase"/>
    <property type="match status" value="1"/>
</dbReference>
<keyword evidence="2" id="KW-0378">Hydrolase</keyword>
<feature type="domain" description="Nudix hydrolase" evidence="1">
    <location>
        <begin position="13"/>
        <end position="143"/>
    </location>
</feature>
<dbReference type="GO" id="GO:0035539">
    <property type="term" value="F:8-oxo-7,8-dihydrodeoxyguanosine triphosphate pyrophosphatase activity"/>
    <property type="evidence" value="ECO:0007669"/>
    <property type="project" value="TreeGrafter"/>
</dbReference>
<dbReference type="GO" id="GO:0005829">
    <property type="term" value="C:cytosol"/>
    <property type="evidence" value="ECO:0007669"/>
    <property type="project" value="TreeGrafter"/>
</dbReference>
<dbReference type="PANTHER" id="PTHR16099">
    <property type="entry name" value="8-OXO-DGTP DIPHOSPHATES NUDT15"/>
    <property type="match status" value="1"/>
</dbReference>